<name>W5JQC6_ANODA</name>
<dbReference type="EMBL" id="ADMH02000476">
    <property type="protein sequence ID" value="ETN66331.1"/>
    <property type="molecule type" value="Genomic_DNA"/>
</dbReference>
<gene>
    <name evidence="2" type="ORF">AND_001886</name>
</gene>
<evidence type="ECO:0000313" key="3">
    <source>
        <dbReference type="EnsemblMetazoa" id="ADAC001886-PA"/>
    </source>
</evidence>
<evidence type="ECO:0000313" key="2">
    <source>
        <dbReference type="EMBL" id="ETN66331.1"/>
    </source>
</evidence>
<accession>W5JQC6</accession>
<feature type="compositionally biased region" description="Acidic residues" evidence="1">
    <location>
        <begin position="39"/>
        <end position="53"/>
    </location>
</feature>
<keyword evidence="4" id="KW-1185">Reference proteome</keyword>
<organism evidence="2">
    <name type="scientific">Anopheles darlingi</name>
    <name type="common">Mosquito</name>
    <dbReference type="NCBI Taxonomy" id="43151"/>
    <lineage>
        <taxon>Eukaryota</taxon>
        <taxon>Metazoa</taxon>
        <taxon>Ecdysozoa</taxon>
        <taxon>Arthropoda</taxon>
        <taxon>Hexapoda</taxon>
        <taxon>Insecta</taxon>
        <taxon>Pterygota</taxon>
        <taxon>Neoptera</taxon>
        <taxon>Endopterygota</taxon>
        <taxon>Diptera</taxon>
        <taxon>Nematocera</taxon>
        <taxon>Culicoidea</taxon>
        <taxon>Culicidae</taxon>
        <taxon>Anophelinae</taxon>
        <taxon>Anopheles</taxon>
    </lineage>
</organism>
<reference evidence="2 4" key="1">
    <citation type="journal article" date="2010" name="BMC Genomics">
        <title>Combination of measures distinguishes pre-miRNAs from other stem-loops in the genome of the newly sequenced Anopheles darlingi.</title>
        <authorList>
            <person name="Mendes N.D."/>
            <person name="Freitas A.T."/>
            <person name="Vasconcelos A.T."/>
            <person name="Sagot M.F."/>
        </authorList>
    </citation>
    <scope>NUCLEOTIDE SEQUENCE</scope>
</reference>
<dbReference type="VEuPathDB" id="VectorBase:ADAR2_003011"/>
<dbReference type="Proteomes" id="UP000000673">
    <property type="component" value="Unassembled WGS sequence"/>
</dbReference>
<feature type="region of interest" description="Disordered" evidence="1">
    <location>
        <begin position="24"/>
        <end position="56"/>
    </location>
</feature>
<evidence type="ECO:0000313" key="4">
    <source>
        <dbReference type="Proteomes" id="UP000000673"/>
    </source>
</evidence>
<protein>
    <submittedName>
        <fullName evidence="2 3">Uncharacterized protein</fullName>
    </submittedName>
</protein>
<reference evidence="3" key="4">
    <citation type="submission" date="2015-06" db="UniProtKB">
        <authorList>
            <consortium name="EnsemblMetazoa"/>
        </authorList>
    </citation>
    <scope>IDENTIFICATION</scope>
</reference>
<reference evidence="2" key="3">
    <citation type="journal article" date="2013" name="Nucleic Acids Res.">
        <title>The genome of Anopheles darlingi, the main neotropical malaria vector.</title>
        <authorList>
            <person name="Marinotti O."/>
            <person name="Cerqueira G.C."/>
            <person name="de Almeida L.G."/>
            <person name="Ferro M.I."/>
            <person name="Loreto E.L."/>
            <person name="Zaha A."/>
            <person name="Teixeira S.M."/>
            <person name="Wespiser A.R."/>
            <person name="Almeida E Silva A."/>
            <person name="Schlindwein A.D."/>
            <person name="Pacheco A.C."/>
            <person name="Silva A.L."/>
            <person name="Graveley B.R."/>
            <person name="Walenz B.P."/>
            <person name="Lima Bde A."/>
            <person name="Ribeiro C.A."/>
            <person name="Nunes-Silva C.G."/>
            <person name="de Carvalho C.R."/>
            <person name="Soares C.M."/>
            <person name="de Menezes C.B."/>
            <person name="Matiolli C."/>
            <person name="Caffrey D."/>
            <person name="Araujo D.A."/>
            <person name="de Oliveira D.M."/>
            <person name="Golenbock D."/>
            <person name="Grisard E.C."/>
            <person name="Fantinatti-Garboggini F."/>
            <person name="de Carvalho F.M."/>
            <person name="Barcellos F.G."/>
            <person name="Prosdocimi F."/>
            <person name="May G."/>
            <person name="Azevedo Junior G.M."/>
            <person name="Guimaraes G.M."/>
            <person name="Goldman G.H."/>
            <person name="Padilha I.Q."/>
            <person name="Batista Jda S."/>
            <person name="Ferro J.A."/>
            <person name="Ribeiro J.M."/>
            <person name="Fietto J.L."/>
            <person name="Dabbas K.M."/>
            <person name="Cerdeira L."/>
            <person name="Agnez-Lima L.F."/>
            <person name="Brocchi M."/>
            <person name="de Carvalho M.O."/>
            <person name="Teixeira Mde M."/>
            <person name="Diniz Maia Mde M."/>
            <person name="Goldman M.H."/>
            <person name="Cruz Schneider M.P."/>
            <person name="Felipe M.S."/>
            <person name="Hungria M."/>
            <person name="Nicolas M.F."/>
            <person name="Pereira M."/>
            <person name="Montes M.A."/>
            <person name="Cantao M.E."/>
            <person name="Vincentz M."/>
            <person name="Rafael M.S."/>
            <person name="Silverman N."/>
            <person name="Stoco P.H."/>
            <person name="Souza R.C."/>
            <person name="Vicentini R."/>
            <person name="Gazzinelli R.T."/>
            <person name="Neves Rde O."/>
            <person name="Silva R."/>
            <person name="Astolfi-Filho S."/>
            <person name="Maciel T.E."/>
            <person name="Urmenyi T.P."/>
            <person name="Tadei W.P."/>
            <person name="Camargo E.P."/>
            <person name="de Vasconcelos A.T."/>
        </authorList>
    </citation>
    <scope>NUCLEOTIDE SEQUENCE</scope>
</reference>
<dbReference type="EnsemblMetazoa" id="ADAC001886-RA">
    <property type="protein sequence ID" value="ADAC001886-PA"/>
    <property type="gene ID" value="ADAC001886"/>
</dbReference>
<proteinExistence type="predicted"/>
<sequence length="126" mass="14187">MGKGCLIYSGALLLQGMTYMDGDTAMDYQPPVPRSSTVDDADADDDDDDDDVDGQSTRYGFYLYEQVYGTIYPPVPRTGARRTRVTLASHNPTIHLPPYFSVPIQFQFDCRFPDDHPERQASGRRV</sequence>
<dbReference type="AlphaFoldDB" id="W5JQC6"/>
<reference evidence="2" key="2">
    <citation type="submission" date="2010-05" db="EMBL/GenBank/DDBJ databases">
        <authorList>
            <person name="Almeida L.G."/>
            <person name="Nicolas M.F."/>
            <person name="Souza R.C."/>
            <person name="Vasconcelos A.T.R."/>
        </authorList>
    </citation>
    <scope>NUCLEOTIDE SEQUENCE</scope>
</reference>
<dbReference type="HOGENOM" id="CLU_1983403_0_0_1"/>
<dbReference type="VEuPathDB" id="VectorBase:ADAC001886"/>
<evidence type="ECO:0000256" key="1">
    <source>
        <dbReference type="SAM" id="MobiDB-lite"/>
    </source>
</evidence>